<protein>
    <submittedName>
        <fullName evidence="1">Uncharacterized protein</fullName>
    </submittedName>
</protein>
<sequence>MTVQTGYYQIGNDGLWVALPTTEAGTALSLQYDDGSAGLKWHFDKHDGGAYYFIYSEYDDSEYSSGKLGASTTILQSNASIVGAKSSKQWIVTAVPGKKYTITYVTLVQLRWDSAQLPKVSPFQGMHGPMLADR</sequence>
<evidence type="ECO:0000313" key="2">
    <source>
        <dbReference type="Proteomes" id="UP001383192"/>
    </source>
</evidence>
<evidence type="ECO:0000313" key="1">
    <source>
        <dbReference type="EMBL" id="KAK7054305.1"/>
    </source>
</evidence>
<proteinExistence type="predicted"/>
<gene>
    <name evidence="1" type="ORF">VNI00_003498</name>
</gene>
<keyword evidence="2" id="KW-1185">Reference proteome</keyword>
<dbReference type="SUPFAM" id="SSF50370">
    <property type="entry name" value="Ricin B-like lectins"/>
    <property type="match status" value="1"/>
</dbReference>
<dbReference type="EMBL" id="JAYKXP010000009">
    <property type="protein sequence ID" value="KAK7054305.1"/>
    <property type="molecule type" value="Genomic_DNA"/>
</dbReference>
<reference evidence="1 2" key="1">
    <citation type="submission" date="2024-01" db="EMBL/GenBank/DDBJ databases">
        <title>A draft genome for a cacao thread blight-causing isolate of Paramarasmius palmivorus.</title>
        <authorList>
            <person name="Baruah I.K."/>
            <person name="Bukari Y."/>
            <person name="Amoako-Attah I."/>
            <person name="Meinhardt L.W."/>
            <person name="Bailey B.A."/>
            <person name="Cohen S.P."/>
        </authorList>
    </citation>
    <scope>NUCLEOTIDE SEQUENCE [LARGE SCALE GENOMIC DNA]</scope>
    <source>
        <strain evidence="1 2">GH-12</strain>
    </source>
</reference>
<dbReference type="Gene3D" id="2.80.10.50">
    <property type="match status" value="1"/>
</dbReference>
<dbReference type="AlphaFoldDB" id="A0AAW0DSP6"/>
<dbReference type="InterPro" id="IPR035992">
    <property type="entry name" value="Ricin_B-like_lectins"/>
</dbReference>
<organism evidence="1 2">
    <name type="scientific">Paramarasmius palmivorus</name>
    <dbReference type="NCBI Taxonomy" id="297713"/>
    <lineage>
        <taxon>Eukaryota</taxon>
        <taxon>Fungi</taxon>
        <taxon>Dikarya</taxon>
        <taxon>Basidiomycota</taxon>
        <taxon>Agaricomycotina</taxon>
        <taxon>Agaricomycetes</taxon>
        <taxon>Agaricomycetidae</taxon>
        <taxon>Agaricales</taxon>
        <taxon>Marasmiineae</taxon>
        <taxon>Marasmiaceae</taxon>
        <taxon>Paramarasmius</taxon>
    </lineage>
</organism>
<accession>A0AAW0DSP6</accession>
<dbReference type="Proteomes" id="UP001383192">
    <property type="component" value="Unassembled WGS sequence"/>
</dbReference>
<comment type="caution">
    <text evidence="1">The sequence shown here is derived from an EMBL/GenBank/DDBJ whole genome shotgun (WGS) entry which is preliminary data.</text>
</comment>
<name>A0AAW0DSP6_9AGAR</name>